<proteinExistence type="predicted"/>
<reference evidence="1" key="1">
    <citation type="submission" date="2014-11" db="EMBL/GenBank/DDBJ databases">
        <authorList>
            <person name="Amaro Gonzalez C."/>
        </authorList>
    </citation>
    <scope>NUCLEOTIDE SEQUENCE</scope>
</reference>
<name>A0A0E9PXL8_ANGAN</name>
<dbReference type="EMBL" id="GBXM01099767">
    <property type="protein sequence ID" value="JAH08810.1"/>
    <property type="molecule type" value="Transcribed_RNA"/>
</dbReference>
<dbReference type="AlphaFoldDB" id="A0A0E9PXL8"/>
<organism evidence="1">
    <name type="scientific">Anguilla anguilla</name>
    <name type="common">European freshwater eel</name>
    <name type="synonym">Muraena anguilla</name>
    <dbReference type="NCBI Taxonomy" id="7936"/>
    <lineage>
        <taxon>Eukaryota</taxon>
        <taxon>Metazoa</taxon>
        <taxon>Chordata</taxon>
        <taxon>Craniata</taxon>
        <taxon>Vertebrata</taxon>
        <taxon>Euteleostomi</taxon>
        <taxon>Actinopterygii</taxon>
        <taxon>Neopterygii</taxon>
        <taxon>Teleostei</taxon>
        <taxon>Anguilliformes</taxon>
        <taxon>Anguillidae</taxon>
        <taxon>Anguilla</taxon>
    </lineage>
</organism>
<evidence type="ECO:0000313" key="1">
    <source>
        <dbReference type="EMBL" id="JAH08810.1"/>
    </source>
</evidence>
<protein>
    <submittedName>
        <fullName evidence="1">Uncharacterized protein</fullName>
    </submittedName>
</protein>
<reference evidence="1" key="2">
    <citation type="journal article" date="2015" name="Fish Shellfish Immunol.">
        <title>Early steps in the European eel (Anguilla anguilla)-Vibrio vulnificus interaction in the gills: Role of the RtxA13 toxin.</title>
        <authorList>
            <person name="Callol A."/>
            <person name="Pajuelo D."/>
            <person name="Ebbesson L."/>
            <person name="Teles M."/>
            <person name="MacKenzie S."/>
            <person name="Amaro C."/>
        </authorList>
    </citation>
    <scope>NUCLEOTIDE SEQUENCE</scope>
</reference>
<accession>A0A0E9PXL8</accession>
<sequence>MDLEIAANSERVKTGRLLLVYCLRETADVTKETQ</sequence>